<keyword evidence="7 9" id="KW-0326">Glycosidase</keyword>
<dbReference type="PANTHER" id="PTHR31490:SF88">
    <property type="entry name" value="BETA-XYLANASE"/>
    <property type="match status" value="1"/>
</dbReference>
<sequence>MSDVIQKVRPDFYFGVTTTKSSFKNSKYNDIISTYNLHVAGNECKFYTLNSSEDFKTTPCDESLAYAKKFGVAYRGHNLFWPANSPSWFKTYSDDIEVTKKYILDYIVKVLDHYKDEESILYWDVINESVCDNSTINNIYLRTGSNNSNEFLGWDTYTEDIFKIAREHTNSNVKLFYNDFNAENNNGYFNGKTGAVYNYIKSMKSKDVPIDGVGLQMHISCNYYPNYKQLYSLISKYEDINVEVHVTEIDVSMKNCETHEQQRKLYLDVFKACFDHPNCKVFTVWGAYDTESWLGGEYVPLPFDSDMYPKDIYFDMLNYVLEKLPSDATYPTPTSTVRPTINNSNNYNYIIEPNTFIINANWDNWSWDYESFDFDDDGNAVIVLTEAKYGALSLHRKNGNVFNERFIHFKMKLNNSYPVKVIVHSTLNEWITLKTIENVEINKFEDYIIEVPFNEKNNYNKISIQNSNGKSITITINDFYTADEINEDSSSYPILESTEYYSTSEVHSTSRTISTSKTTTVIPKTTTIAMTTTSITTTTNSSTVVPPTTVQNQSPTEDPELQNGTNDIKRIHFVLITITFIINTILNI</sequence>
<dbReference type="STRING" id="1754190.A0A1Y1YNV3"/>
<dbReference type="EMBL" id="MCOG01000539">
    <property type="protein sequence ID" value="ORX99699.1"/>
    <property type="molecule type" value="Genomic_DNA"/>
</dbReference>
<keyword evidence="4" id="KW-0732">Signal</keyword>
<name>A0A1Y1YNV3_9FUNG</name>
<evidence type="ECO:0000313" key="12">
    <source>
        <dbReference type="EMBL" id="ORX99699.1"/>
    </source>
</evidence>
<comment type="caution">
    <text evidence="12">The sequence shown here is derived from an EMBL/GenBank/DDBJ whole genome shotgun (WGS) entry which is preliminary data.</text>
</comment>
<dbReference type="PRINTS" id="PR00134">
    <property type="entry name" value="GLHYDRLASE10"/>
</dbReference>
<keyword evidence="8 9" id="KW-0624">Polysaccharide degradation</keyword>
<evidence type="ECO:0000256" key="5">
    <source>
        <dbReference type="ARBA" id="ARBA00022801"/>
    </source>
</evidence>
<evidence type="ECO:0000256" key="2">
    <source>
        <dbReference type="ARBA" id="ARBA00007495"/>
    </source>
</evidence>
<dbReference type="InterPro" id="IPR001000">
    <property type="entry name" value="GH10_dom"/>
</dbReference>
<organism evidence="12 13">
    <name type="scientific">Neocallimastix californiae</name>
    <dbReference type="NCBI Taxonomy" id="1754190"/>
    <lineage>
        <taxon>Eukaryota</taxon>
        <taxon>Fungi</taxon>
        <taxon>Fungi incertae sedis</taxon>
        <taxon>Chytridiomycota</taxon>
        <taxon>Chytridiomycota incertae sedis</taxon>
        <taxon>Neocallimastigomycetes</taxon>
        <taxon>Neocallimastigales</taxon>
        <taxon>Neocallimastigaceae</taxon>
        <taxon>Neocallimastix</taxon>
    </lineage>
</organism>
<dbReference type="Pfam" id="PF00331">
    <property type="entry name" value="Glyco_hydro_10"/>
    <property type="match status" value="1"/>
</dbReference>
<reference evidence="12 13" key="1">
    <citation type="submission" date="2016-08" db="EMBL/GenBank/DDBJ databases">
        <title>A Parts List for Fungal Cellulosomes Revealed by Comparative Genomics.</title>
        <authorList>
            <consortium name="DOE Joint Genome Institute"/>
            <person name="Haitjema C.H."/>
            <person name="Gilmore S.P."/>
            <person name="Henske J.K."/>
            <person name="Solomon K.V."/>
            <person name="De Groot R."/>
            <person name="Kuo A."/>
            <person name="Mondo S.J."/>
            <person name="Salamov A.A."/>
            <person name="Labutti K."/>
            <person name="Zhao Z."/>
            <person name="Chiniquy J."/>
            <person name="Barry K."/>
            <person name="Brewer H.M."/>
            <person name="Purvine S.O."/>
            <person name="Wright A.T."/>
            <person name="Boxma B."/>
            <person name="Van Alen T."/>
            <person name="Hackstein J.H."/>
            <person name="Baker S.E."/>
            <person name="Grigoriev I.V."/>
            <person name="O'Malley M.A."/>
        </authorList>
    </citation>
    <scope>NUCLEOTIDE SEQUENCE [LARGE SCALE GENOMIC DNA]</scope>
    <source>
        <strain evidence="12 13">G1</strain>
    </source>
</reference>
<evidence type="ECO:0000256" key="1">
    <source>
        <dbReference type="ARBA" id="ARBA00000681"/>
    </source>
</evidence>
<evidence type="ECO:0000256" key="3">
    <source>
        <dbReference type="ARBA" id="ARBA00022651"/>
    </source>
</evidence>
<dbReference type="InterPro" id="IPR044846">
    <property type="entry name" value="GH10"/>
</dbReference>
<evidence type="ECO:0000256" key="9">
    <source>
        <dbReference type="RuleBase" id="RU361174"/>
    </source>
</evidence>
<keyword evidence="5 9" id="KW-0378">Hydrolase</keyword>
<dbReference type="Gene3D" id="3.20.20.80">
    <property type="entry name" value="Glycosidases"/>
    <property type="match status" value="1"/>
</dbReference>
<dbReference type="Gene3D" id="2.60.120.430">
    <property type="entry name" value="Galactose-binding lectin"/>
    <property type="match status" value="1"/>
</dbReference>
<feature type="domain" description="GH10" evidence="11">
    <location>
        <begin position="1"/>
        <end position="319"/>
    </location>
</feature>
<evidence type="ECO:0000256" key="6">
    <source>
        <dbReference type="ARBA" id="ARBA00023277"/>
    </source>
</evidence>
<dbReference type="SUPFAM" id="SSF49785">
    <property type="entry name" value="Galactose-binding domain-like"/>
    <property type="match status" value="1"/>
</dbReference>
<evidence type="ECO:0000256" key="4">
    <source>
        <dbReference type="ARBA" id="ARBA00022729"/>
    </source>
</evidence>
<dbReference type="InterPro" id="IPR017853">
    <property type="entry name" value="GH"/>
</dbReference>
<gene>
    <name evidence="12" type="ORF">LY90DRAFT_709522</name>
</gene>
<feature type="region of interest" description="Disordered" evidence="10">
    <location>
        <begin position="538"/>
        <end position="563"/>
    </location>
</feature>
<dbReference type="InterPro" id="IPR008979">
    <property type="entry name" value="Galactose-bd-like_sf"/>
</dbReference>
<comment type="similarity">
    <text evidence="2 9">Belongs to the glycosyl hydrolase 10 (cellulase F) family.</text>
</comment>
<dbReference type="GO" id="GO:0045493">
    <property type="term" value="P:xylan catabolic process"/>
    <property type="evidence" value="ECO:0007669"/>
    <property type="project" value="UniProtKB-KW"/>
</dbReference>
<dbReference type="GO" id="GO:0031176">
    <property type="term" value="F:endo-1,4-beta-xylanase activity"/>
    <property type="evidence" value="ECO:0007669"/>
    <property type="project" value="UniProtKB-EC"/>
</dbReference>
<comment type="catalytic activity">
    <reaction evidence="1 9">
        <text>Endohydrolysis of (1-&gt;4)-beta-D-xylosidic linkages in xylans.</text>
        <dbReference type="EC" id="3.2.1.8"/>
    </reaction>
</comment>
<keyword evidence="3" id="KW-0858">Xylan degradation</keyword>
<dbReference type="AlphaFoldDB" id="A0A1Y1YNV3"/>
<dbReference type="OrthoDB" id="2146744at2759"/>
<evidence type="ECO:0000256" key="8">
    <source>
        <dbReference type="ARBA" id="ARBA00023326"/>
    </source>
</evidence>
<accession>A0A1Y1YNV3</accession>
<keyword evidence="13" id="KW-1185">Reference proteome</keyword>
<evidence type="ECO:0000259" key="11">
    <source>
        <dbReference type="PROSITE" id="PS51760"/>
    </source>
</evidence>
<dbReference type="PROSITE" id="PS51760">
    <property type="entry name" value="GH10_2"/>
    <property type="match status" value="1"/>
</dbReference>
<evidence type="ECO:0000256" key="10">
    <source>
        <dbReference type="SAM" id="MobiDB-lite"/>
    </source>
</evidence>
<feature type="compositionally biased region" description="Low complexity" evidence="10">
    <location>
        <begin position="538"/>
        <end position="556"/>
    </location>
</feature>
<keyword evidence="6 9" id="KW-0119">Carbohydrate metabolism</keyword>
<dbReference type="SUPFAM" id="SSF51445">
    <property type="entry name" value="(Trans)glycosidases"/>
    <property type="match status" value="1"/>
</dbReference>
<evidence type="ECO:0000313" key="13">
    <source>
        <dbReference type="Proteomes" id="UP000193920"/>
    </source>
</evidence>
<proteinExistence type="inferred from homology"/>
<dbReference type="PANTHER" id="PTHR31490">
    <property type="entry name" value="GLYCOSYL HYDROLASE"/>
    <property type="match status" value="1"/>
</dbReference>
<evidence type="ECO:0000256" key="7">
    <source>
        <dbReference type="ARBA" id="ARBA00023295"/>
    </source>
</evidence>
<dbReference type="SMART" id="SM00633">
    <property type="entry name" value="Glyco_10"/>
    <property type="match status" value="1"/>
</dbReference>
<dbReference type="EC" id="3.2.1.8" evidence="9"/>
<protein>
    <recommendedName>
        <fullName evidence="9">Beta-xylanase</fullName>
        <ecNumber evidence="9">3.2.1.8</ecNumber>
    </recommendedName>
</protein>
<dbReference type="Proteomes" id="UP000193920">
    <property type="component" value="Unassembled WGS sequence"/>
</dbReference>